<reference evidence="1 2" key="1">
    <citation type="submission" date="2013-10" db="EMBL/GenBank/DDBJ databases">
        <title>Salinisphaera halophila YIM 95161 Genome Sequencing.</title>
        <authorList>
            <person name="Lai Q."/>
            <person name="Li C."/>
            <person name="Shao Z."/>
        </authorList>
    </citation>
    <scope>NUCLEOTIDE SEQUENCE [LARGE SCALE GENOMIC DNA]</scope>
    <source>
        <strain evidence="1 2">YIM 95161</strain>
    </source>
</reference>
<sequence>MTAVAKRASAALAATDMPAAEPMATTPRAQGDSCLAFLLFEATHPRRASAAR</sequence>
<gene>
    <name evidence="1" type="ORF">SAHL_06550</name>
</gene>
<evidence type="ECO:0000313" key="1">
    <source>
        <dbReference type="EMBL" id="ROO31389.1"/>
    </source>
</evidence>
<organism evidence="1 2">
    <name type="scientific">Salinisphaera orenii YIM 95161</name>
    <dbReference type="NCBI Taxonomy" id="1051139"/>
    <lineage>
        <taxon>Bacteria</taxon>
        <taxon>Pseudomonadati</taxon>
        <taxon>Pseudomonadota</taxon>
        <taxon>Gammaproteobacteria</taxon>
        <taxon>Salinisphaerales</taxon>
        <taxon>Salinisphaeraceae</taxon>
        <taxon>Salinisphaera</taxon>
    </lineage>
</organism>
<dbReference type="Proteomes" id="UP000285123">
    <property type="component" value="Unassembled WGS sequence"/>
</dbReference>
<proteinExistence type="predicted"/>
<accession>A0A423Q0E5</accession>
<evidence type="ECO:0000313" key="2">
    <source>
        <dbReference type="Proteomes" id="UP000285123"/>
    </source>
</evidence>
<dbReference type="AlphaFoldDB" id="A0A423Q0E5"/>
<comment type="caution">
    <text evidence="1">The sequence shown here is derived from an EMBL/GenBank/DDBJ whole genome shotgun (WGS) entry which is preliminary data.</text>
</comment>
<name>A0A423Q0E5_9GAMM</name>
<dbReference type="EMBL" id="AYKF01000070">
    <property type="protein sequence ID" value="ROO31389.1"/>
    <property type="molecule type" value="Genomic_DNA"/>
</dbReference>
<protein>
    <submittedName>
        <fullName evidence="1">Uncharacterized protein</fullName>
    </submittedName>
</protein>